<comment type="caution">
    <text evidence="7">The sequence shown here is derived from an EMBL/GenBank/DDBJ whole genome shotgun (WGS) entry which is preliminary data.</text>
</comment>
<evidence type="ECO:0000259" key="6">
    <source>
        <dbReference type="Pfam" id="PF08241"/>
    </source>
</evidence>
<evidence type="ECO:0000256" key="2">
    <source>
        <dbReference type="ARBA" id="ARBA00022679"/>
    </source>
</evidence>
<accession>A0A4E0RKC3</accession>
<dbReference type="InterPro" id="IPR029063">
    <property type="entry name" value="SAM-dependent_MTases_sf"/>
</dbReference>
<feature type="domain" description="Methyltransferase type 11" evidence="6">
    <location>
        <begin position="8"/>
        <end position="65"/>
    </location>
</feature>
<evidence type="ECO:0000256" key="1">
    <source>
        <dbReference type="ARBA" id="ARBA00022603"/>
    </source>
</evidence>
<sequence>MAHLQKQAASSTDVPTSSINVDEECLPFRPGSLDLVLSSLSLHWVNDLPGVLRQVRDCLRNDGCFLGVMFGSDTLFELRLAFQLAELDRLGGFSPHISPFTDNVDMGDLLHQAGFNLITLNDLVHFVKEANRVNDAFRPHIDCSILSAGNQIRHR</sequence>
<keyword evidence="1" id="KW-0489">Methyltransferase</keyword>
<evidence type="ECO:0000256" key="4">
    <source>
        <dbReference type="ARBA" id="ARBA00041833"/>
    </source>
</evidence>
<dbReference type="PANTHER" id="PTHR13090:SF1">
    <property type="entry name" value="ARGININE-HYDROXYLASE NDUFAF5, MITOCHONDRIAL"/>
    <property type="match status" value="1"/>
</dbReference>
<reference evidence="7" key="1">
    <citation type="submission" date="2019-03" db="EMBL/GenBank/DDBJ databases">
        <title>Improved annotation for the trematode Fasciola hepatica.</title>
        <authorList>
            <person name="Choi Y.-J."/>
            <person name="Martin J."/>
            <person name="Mitreva M."/>
        </authorList>
    </citation>
    <scope>NUCLEOTIDE SEQUENCE [LARGE SCALE GENOMIC DNA]</scope>
</reference>
<dbReference type="Pfam" id="PF08241">
    <property type="entry name" value="Methyltransf_11"/>
    <property type="match status" value="1"/>
</dbReference>
<dbReference type="AlphaFoldDB" id="A0A4E0RKC3"/>
<dbReference type="Gene3D" id="3.40.50.150">
    <property type="entry name" value="Vaccinia Virus protein VP39"/>
    <property type="match status" value="1"/>
</dbReference>
<organism evidence="7 8">
    <name type="scientific">Fasciola hepatica</name>
    <name type="common">Liver fluke</name>
    <dbReference type="NCBI Taxonomy" id="6192"/>
    <lineage>
        <taxon>Eukaryota</taxon>
        <taxon>Metazoa</taxon>
        <taxon>Spiralia</taxon>
        <taxon>Lophotrochozoa</taxon>
        <taxon>Platyhelminthes</taxon>
        <taxon>Trematoda</taxon>
        <taxon>Digenea</taxon>
        <taxon>Plagiorchiida</taxon>
        <taxon>Echinostomata</taxon>
        <taxon>Echinostomatoidea</taxon>
        <taxon>Fasciolidae</taxon>
        <taxon>Fasciola</taxon>
    </lineage>
</organism>
<keyword evidence="8" id="KW-1185">Reference proteome</keyword>
<dbReference type="InterPro" id="IPR013216">
    <property type="entry name" value="Methyltransf_11"/>
</dbReference>
<evidence type="ECO:0000313" key="7">
    <source>
        <dbReference type="EMBL" id="THD27061.1"/>
    </source>
</evidence>
<dbReference type="GO" id="GO:0005739">
    <property type="term" value="C:mitochondrion"/>
    <property type="evidence" value="ECO:0007669"/>
    <property type="project" value="TreeGrafter"/>
</dbReference>
<evidence type="ECO:0000256" key="5">
    <source>
        <dbReference type="ARBA" id="ARBA00042549"/>
    </source>
</evidence>
<keyword evidence="2" id="KW-0808">Transferase</keyword>
<evidence type="ECO:0000313" key="8">
    <source>
        <dbReference type="Proteomes" id="UP000230066"/>
    </source>
</evidence>
<dbReference type="GO" id="GO:0032981">
    <property type="term" value="P:mitochondrial respiratory chain complex I assembly"/>
    <property type="evidence" value="ECO:0007669"/>
    <property type="project" value="TreeGrafter"/>
</dbReference>
<dbReference type="EMBL" id="JXXN02000540">
    <property type="protein sequence ID" value="THD27061.1"/>
    <property type="molecule type" value="Genomic_DNA"/>
</dbReference>
<protein>
    <recommendedName>
        <fullName evidence="3">Arginine-hydroxylase NDUFAF5, mitochondrial</fullName>
    </recommendedName>
    <alternativeName>
        <fullName evidence="4">NADH dehydrogenase [ubiquinone] 1 alpha subcomplex assembly factor 5</fullName>
    </alternativeName>
    <alternativeName>
        <fullName evidence="5">Putative methyltransferase NDUFAF5</fullName>
    </alternativeName>
</protein>
<dbReference type="GO" id="GO:0032259">
    <property type="term" value="P:methylation"/>
    <property type="evidence" value="ECO:0007669"/>
    <property type="project" value="UniProtKB-KW"/>
</dbReference>
<dbReference type="SUPFAM" id="SSF53335">
    <property type="entry name" value="S-adenosyl-L-methionine-dependent methyltransferases"/>
    <property type="match status" value="1"/>
</dbReference>
<name>A0A4E0RKC3_FASHE</name>
<proteinExistence type="predicted"/>
<dbReference type="Proteomes" id="UP000230066">
    <property type="component" value="Unassembled WGS sequence"/>
</dbReference>
<gene>
    <name evidence="7" type="ORF">D915_002108</name>
</gene>
<dbReference type="InterPro" id="IPR050602">
    <property type="entry name" value="Malonyl-ACP_OMT"/>
</dbReference>
<dbReference type="PANTHER" id="PTHR13090">
    <property type="entry name" value="ARGININE-HYDROXYLASE NDUFAF5, MITOCHONDRIAL"/>
    <property type="match status" value="1"/>
</dbReference>
<evidence type="ECO:0000256" key="3">
    <source>
        <dbReference type="ARBA" id="ARBA00040937"/>
    </source>
</evidence>
<dbReference type="GO" id="GO:0008757">
    <property type="term" value="F:S-adenosylmethionine-dependent methyltransferase activity"/>
    <property type="evidence" value="ECO:0007669"/>
    <property type="project" value="InterPro"/>
</dbReference>